<dbReference type="PRINTS" id="PR00344">
    <property type="entry name" value="BCTRLSENSOR"/>
</dbReference>
<evidence type="ECO:0000256" key="6">
    <source>
        <dbReference type="ARBA" id="ARBA00022741"/>
    </source>
</evidence>
<evidence type="ECO:0000256" key="10">
    <source>
        <dbReference type="SAM" id="Phobius"/>
    </source>
</evidence>
<evidence type="ECO:0000259" key="12">
    <source>
        <dbReference type="PROSITE" id="PS50885"/>
    </source>
</evidence>
<feature type="transmembrane region" description="Helical" evidence="10">
    <location>
        <begin position="182"/>
        <end position="201"/>
    </location>
</feature>
<evidence type="ECO:0000313" key="14">
    <source>
        <dbReference type="Proteomes" id="UP000182517"/>
    </source>
</evidence>
<name>A0A1L3GSI8_9BACT</name>
<keyword evidence="6" id="KW-0547">Nucleotide-binding</keyword>
<keyword evidence="14" id="KW-1185">Reference proteome</keyword>
<evidence type="ECO:0000259" key="11">
    <source>
        <dbReference type="PROSITE" id="PS50109"/>
    </source>
</evidence>
<dbReference type="InterPro" id="IPR003594">
    <property type="entry name" value="HATPase_dom"/>
</dbReference>
<keyword evidence="10" id="KW-0472">Membrane</keyword>
<evidence type="ECO:0000313" key="13">
    <source>
        <dbReference type="EMBL" id="APG28903.1"/>
    </source>
</evidence>
<dbReference type="OrthoDB" id="9808844at2"/>
<dbReference type="Gene3D" id="6.10.340.10">
    <property type="match status" value="1"/>
</dbReference>
<dbReference type="EC" id="2.7.13.3" evidence="3"/>
<keyword evidence="10" id="KW-1133">Transmembrane helix</keyword>
<sequence>MAKQVGLRTEIIFHITLLLGAALLFGGFLMLKLTERELLNQRLDNLKATLEVVALSLGETLAGEDVERNQEMRVARLWPLLPDATALGVWRLKGKILEPLFLSSSKESLLSDGPQLQALRFRAEPQDHLVYTGVWLPWGGTPTCYFSSTLPLRQRGKLAGVLQARFSLDEVAVRVRSSLKILLVYVVIYGAVLFLFGLYLLNRNVVRPIGLLLDTTRRVAEGNLDDQVSEEGPLEIASLASSFNTMVSALRESRQNSEDHIYSLQRANAELKETRSELLRSEKMASVGHLAAGMAHEVGNPLAAVVGYLALLKIELPAGRQREIAEHAAVEVERIDRLVRELLDYAKPGEEKTENFDPLTVLREALSLLDHQGLFANVEIVESLPQQLPQVTMIRHRLLQVFVNLLVNARDALFEKGEIYLAGGEAEDSVWIRFADNGSGIAPQHLPHIFDPFFTTKAPGKGRGLGLAVCYRVLQEAGGEIEVQSELERGSAFTVRMKKEEDEHGD</sequence>
<dbReference type="SMART" id="SM00387">
    <property type="entry name" value="HATPase_c"/>
    <property type="match status" value="1"/>
</dbReference>
<evidence type="ECO:0000256" key="1">
    <source>
        <dbReference type="ARBA" id="ARBA00000085"/>
    </source>
</evidence>
<feature type="domain" description="Histidine kinase" evidence="11">
    <location>
        <begin position="293"/>
        <end position="501"/>
    </location>
</feature>
<dbReference type="Pfam" id="PF02518">
    <property type="entry name" value="HATPase_c"/>
    <property type="match status" value="1"/>
</dbReference>
<proteinExistence type="predicted"/>
<dbReference type="InterPro" id="IPR003660">
    <property type="entry name" value="HAMP_dom"/>
</dbReference>
<comment type="subcellular location">
    <subcellularLocation>
        <location evidence="2">Membrane</location>
    </subcellularLocation>
</comment>
<evidence type="ECO:0000256" key="3">
    <source>
        <dbReference type="ARBA" id="ARBA00012438"/>
    </source>
</evidence>
<dbReference type="SMART" id="SM00304">
    <property type="entry name" value="HAMP"/>
    <property type="match status" value="1"/>
</dbReference>
<comment type="catalytic activity">
    <reaction evidence="1">
        <text>ATP + protein L-histidine = ADP + protein N-phospho-L-histidine.</text>
        <dbReference type="EC" id="2.7.13.3"/>
    </reaction>
</comment>
<dbReference type="InterPro" id="IPR005467">
    <property type="entry name" value="His_kinase_dom"/>
</dbReference>
<dbReference type="InterPro" id="IPR036097">
    <property type="entry name" value="HisK_dim/P_sf"/>
</dbReference>
<dbReference type="EMBL" id="CP015519">
    <property type="protein sequence ID" value="APG28903.1"/>
    <property type="molecule type" value="Genomic_DNA"/>
</dbReference>
<dbReference type="STRING" id="1842532.A7E78_14345"/>
<evidence type="ECO:0000256" key="9">
    <source>
        <dbReference type="ARBA" id="ARBA00023012"/>
    </source>
</evidence>
<keyword evidence="10" id="KW-0812">Transmembrane</keyword>
<dbReference type="CDD" id="cd06225">
    <property type="entry name" value="HAMP"/>
    <property type="match status" value="1"/>
</dbReference>
<dbReference type="InterPro" id="IPR036890">
    <property type="entry name" value="HATPase_C_sf"/>
</dbReference>
<evidence type="ECO:0000256" key="7">
    <source>
        <dbReference type="ARBA" id="ARBA00022777"/>
    </source>
</evidence>
<feature type="transmembrane region" description="Helical" evidence="10">
    <location>
        <begin position="12"/>
        <end position="31"/>
    </location>
</feature>
<dbReference type="GO" id="GO:0005524">
    <property type="term" value="F:ATP binding"/>
    <property type="evidence" value="ECO:0007669"/>
    <property type="project" value="UniProtKB-KW"/>
</dbReference>
<dbReference type="AlphaFoldDB" id="A0A1L3GSI8"/>
<evidence type="ECO:0000256" key="4">
    <source>
        <dbReference type="ARBA" id="ARBA00022553"/>
    </source>
</evidence>
<reference evidence="13 14" key="1">
    <citation type="journal article" date="2017" name="Genome Announc.">
        <title>Complete Genome Sequences of Two Acetylene-Fermenting Pelobacter acetylenicus Strains.</title>
        <authorList>
            <person name="Sutton J.M."/>
            <person name="Baesman S.M."/>
            <person name="Fierst J.L."/>
            <person name="Poret-Peterson A.T."/>
            <person name="Oremland R.S."/>
            <person name="Dunlap D.S."/>
            <person name="Akob D.M."/>
        </authorList>
    </citation>
    <scope>NUCLEOTIDE SEQUENCE [LARGE SCALE GENOMIC DNA]</scope>
    <source>
        <strain evidence="13 14">SFB93</strain>
    </source>
</reference>
<dbReference type="Proteomes" id="UP000182517">
    <property type="component" value="Chromosome"/>
</dbReference>
<dbReference type="GO" id="GO:0016020">
    <property type="term" value="C:membrane"/>
    <property type="evidence" value="ECO:0007669"/>
    <property type="project" value="UniProtKB-SubCell"/>
</dbReference>
<dbReference type="SUPFAM" id="SSF55874">
    <property type="entry name" value="ATPase domain of HSP90 chaperone/DNA topoisomerase II/histidine kinase"/>
    <property type="match status" value="1"/>
</dbReference>
<keyword evidence="9" id="KW-0902">Two-component regulatory system</keyword>
<feature type="domain" description="HAMP" evidence="12">
    <location>
        <begin position="203"/>
        <end position="255"/>
    </location>
</feature>
<organism evidence="13 14">
    <name type="scientific">Syntrophotalea acetylenivorans</name>
    <dbReference type="NCBI Taxonomy" id="1842532"/>
    <lineage>
        <taxon>Bacteria</taxon>
        <taxon>Pseudomonadati</taxon>
        <taxon>Thermodesulfobacteriota</taxon>
        <taxon>Desulfuromonadia</taxon>
        <taxon>Desulfuromonadales</taxon>
        <taxon>Syntrophotaleaceae</taxon>
        <taxon>Syntrophotalea</taxon>
    </lineage>
</organism>
<dbReference type="Pfam" id="PF00672">
    <property type="entry name" value="HAMP"/>
    <property type="match status" value="1"/>
</dbReference>
<dbReference type="SUPFAM" id="SSF158472">
    <property type="entry name" value="HAMP domain-like"/>
    <property type="match status" value="1"/>
</dbReference>
<dbReference type="RefSeq" id="WP_072284925.1">
    <property type="nucleotide sequence ID" value="NZ_CP015519.1"/>
</dbReference>
<dbReference type="SUPFAM" id="SSF47384">
    <property type="entry name" value="Homodimeric domain of signal transducing histidine kinase"/>
    <property type="match status" value="1"/>
</dbReference>
<evidence type="ECO:0000256" key="5">
    <source>
        <dbReference type="ARBA" id="ARBA00022679"/>
    </source>
</evidence>
<dbReference type="InterPro" id="IPR004358">
    <property type="entry name" value="Sig_transdc_His_kin-like_C"/>
</dbReference>
<dbReference type="Gene3D" id="1.10.287.130">
    <property type="match status" value="1"/>
</dbReference>
<dbReference type="KEGG" id="pef:A7E78_14345"/>
<gene>
    <name evidence="13" type="ORF">A7E78_14345</name>
</gene>
<evidence type="ECO:0000256" key="2">
    <source>
        <dbReference type="ARBA" id="ARBA00004370"/>
    </source>
</evidence>
<dbReference type="Gene3D" id="3.30.565.10">
    <property type="entry name" value="Histidine kinase-like ATPase, C-terminal domain"/>
    <property type="match status" value="1"/>
</dbReference>
<dbReference type="SMART" id="SM00388">
    <property type="entry name" value="HisKA"/>
    <property type="match status" value="1"/>
</dbReference>
<dbReference type="Pfam" id="PF00512">
    <property type="entry name" value="HisKA"/>
    <property type="match status" value="1"/>
</dbReference>
<keyword evidence="4" id="KW-0597">Phosphoprotein</keyword>
<keyword evidence="8" id="KW-0067">ATP-binding</keyword>
<keyword evidence="5" id="KW-0808">Transferase</keyword>
<dbReference type="CDD" id="cd00082">
    <property type="entry name" value="HisKA"/>
    <property type="match status" value="1"/>
</dbReference>
<dbReference type="GO" id="GO:0000155">
    <property type="term" value="F:phosphorelay sensor kinase activity"/>
    <property type="evidence" value="ECO:0007669"/>
    <property type="project" value="InterPro"/>
</dbReference>
<protein>
    <recommendedName>
        <fullName evidence="3">histidine kinase</fullName>
        <ecNumber evidence="3">2.7.13.3</ecNumber>
    </recommendedName>
</protein>
<dbReference type="PANTHER" id="PTHR43065">
    <property type="entry name" value="SENSOR HISTIDINE KINASE"/>
    <property type="match status" value="1"/>
</dbReference>
<dbReference type="InterPro" id="IPR003661">
    <property type="entry name" value="HisK_dim/P_dom"/>
</dbReference>
<evidence type="ECO:0000256" key="8">
    <source>
        <dbReference type="ARBA" id="ARBA00022840"/>
    </source>
</evidence>
<keyword evidence="7" id="KW-0418">Kinase</keyword>
<dbReference type="PROSITE" id="PS50885">
    <property type="entry name" value="HAMP"/>
    <property type="match status" value="1"/>
</dbReference>
<dbReference type="PROSITE" id="PS50109">
    <property type="entry name" value="HIS_KIN"/>
    <property type="match status" value="1"/>
</dbReference>
<dbReference type="PANTHER" id="PTHR43065:SF10">
    <property type="entry name" value="PEROXIDE STRESS-ACTIVATED HISTIDINE KINASE MAK3"/>
    <property type="match status" value="1"/>
</dbReference>
<accession>A0A1L3GSI8</accession>